<evidence type="ECO:0000256" key="4">
    <source>
        <dbReference type="ARBA" id="ARBA00022603"/>
    </source>
</evidence>
<dbReference type="GO" id="GO:0003700">
    <property type="term" value="F:DNA-binding transcription factor activity"/>
    <property type="evidence" value="ECO:0007669"/>
    <property type="project" value="InterPro"/>
</dbReference>
<keyword evidence="6" id="KW-0227">DNA damage</keyword>
<evidence type="ECO:0000256" key="6">
    <source>
        <dbReference type="ARBA" id="ARBA00022763"/>
    </source>
</evidence>
<comment type="similarity">
    <text evidence="2">Belongs to the MGMT family.</text>
</comment>
<keyword evidence="9" id="KW-0234">DNA repair</keyword>
<dbReference type="SUPFAM" id="SSF46767">
    <property type="entry name" value="Methylated DNA-protein cysteine methyltransferase, C-terminal domain"/>
    <property type="match status" value="1"/>
</dbReference>
<evidence type="ECO:0000259" key="11">
    <source>
        <dbReference type="PROSITE" id="PS01124"/>
    </source>
</evidence>
<dbReference type="EMBL" id="QSGO01000007">
    <property type="protein sequence ID" value="RHB35033.1"/>
    <property type="molecule type" value="Genomic_DNA"/>
</dbReference>
<dbReference type="GO" id="GO:0006281">
    <property type="term" value="P:DNA repair"/>
    <property type="evidence" value="ECO:0007669"/>
    <property type="project" value="UniProtKB-KW"/>
</dbReference>
<keyword evidence="8" id="KW-0804">Transcription</keyword>
<dbReference type="InterPro" id="IPR001497">
    <property type="entry name" value="MethylDNA_cys_MeTrfase_AS"/>
</dbReference>
<evidence type="ECO:0000256" key="7">
    <source>
        <dbReference type="ARBA" id="ARBA00023015"/>
    </source>
</evidence>
<dbReference type="PANTHER" id="PTHR10815">
    <property type="entry name" value="METHYLATED-DNA--PROTEIN-CYSTEINE METHYLTRANSFERASE"/>
    <property type="match status" value="1"/>
</dbReference>
<dbReference type="Gene3D" id="3.30.160.70">
    <property type="entry name" value="Methylated DNA-protein cysteine methyltransferase domain"/>
    <property type="match status" value="1"/>
</dbReference>
<evidence type="ECO:0000256" key="9">
    <source>
        <dbReference type="ARBA" id="ARBA00023204"/>
    </source>
</evidence>
<dbReference type="GO" id="GO:0003908">
    <property type="term" value="F:methylated-DNA-[protein]-cysteine S-methyltransferase activity"/>
    <property type="evidence" value="ECO:0007669"/>
    <property type="project" value="UniProtKB-EC"/>
</dbReference>
<dbReference type="InterPro" id="IPR036388">
    <property type="entry name" value="WH-like_DNA-bd_sf"/>
</dbReference>
<dbReference type="GO" id="GO:0032259">
    <property type="term" value="P:methylation"/>
    <property type="evidence" value="ECO:0007669"/>
    <property type="project" value="UniProtKB-KW"/>
</dbReference>
<keyword evidence="5 12" id="KW-0808">Transferase</keyword>
<evidence type="ECO:0000256" key="10">
    <source>
        <dbReference type="ARBA" id="ARBA00049348"/>
    </source>
</evidence>
<dbReference type="EC" id="2.1.1.63" evidence="3"/>
<dbReference type="InterPro" id="IPR009057">
    <property type="entry name" value="Homeodomain-like_sf"/>
</dbReference>
<dbReference type="Gene3D" id="1.10.10.60">
    <property type="entry name" value="Homeodomain-like"/>
    <property type="match status" value="1"/>
</dbReference>
<dbReference type="PANTHER" id="PTHR10815:SF13">
    <property type="entry name" value="METHYLATED-DNA--PROTEIN-CYSTEINE METHYLTRANSFERASE"/>
    <property type="match status" value="1"/>
</dbReference>
<keyword evidence="4 12" id="KW-0489">Methyltransferase</keyword>
<dbReference type="CDD" id="cd06445">
    <property type="entry name" value="ATase"/>
    <property type="match status" value="1"/>
</dbReference>
<sequence length="290" mass="32772">MSNKQDEINFARVADAIEYITRNYQEQPSLFDMAEEANVSIYHFQRLFTEWAGVSPKKFLQYISVNRAKRILKEGQGSLFDAAFEIGLSGTGRLHELFIHIEGMTPGEYKVGGKGLTINYRFAKTLFGEILVASTSKGVCYMTFCDNREQALAELGHHFPFATFEKHPDEFQERALAVFSMDWTNLNEVKLHLRGTEFQLKVWETLLKIPMGTLTTYGDIANYLDSPSSSRAVGTAVGDNPIAFLIPCHRVIRSTGALGGYHWGLTRKTAIIGWEAAKIEEQRNRLMTDN</sequence>
<dbReference type="Gene3D" id="1.10.10.10">
    <property type="entry name" value="Winged helix-like DNA-binding domain superfamily/Winged helix DNA-binding domain"/>
    <property type="match status" value="1"/>
</dbReference>
<dbReference type="SUPFAM" id="SSF46689">
    <property type="entry name" value="Homeodomain-like"/>
    <property type="match status" value="1"/>
</dbReference>
<comment type="catalytic activity">
    <reaction evidence="10">
        <text>a 6-O-methyl-2'-deoxyguanosine in DNA + L-cysteinyl-[protein] = S-methyl-L-cysteinyl-[protein] + a 2'-deoxyguanosine in DNA</text>
        <dbReference type="Rhea" id="RHEA:24000"/>
        <dbReference type="Rhea" id="RHEA-COMP:10131"/>
        <dbReference type="Rhea" id="RHEA-COMP:10132"/>
        <dbReference type="Rhea" id="RHEA-COMP:11367"/>
        <dbReference type="Rhea" id="RHEA-COMP:11368"/>
        <dbReference type="ChEBI" id="CHEBI:29950"/>
        <dbReference type="ChEBI" id="CHEBI:82612"/>
        <dbReference type="ChEBI" id="CHEBI:85445"/>
        <dbReference type="ChEBI" id="CHEBI:85448"/>
        <dbReference type="EC" id="2.1.1.63"/>
    </reaction>
</comment>
<dbReference type="InterPro" id="IPR036217">
    <property type="entry name" value="MethylDNA_cys_MeTrfase_DNAb"/>
</dbReference>
<comment type="catalytic activity">
    <reaction evidence="1">
        <text>a 4-O-methyl-thymidine in DNA + L-cysteinyl-[protein] = a thymidine in DNA + S-methyl-L-cysteinyl-[protein]</text>
        <dbReference type="Rhea" id="RHEA:53428"/>
        <dbReference type="Rhea" id="RHEA-COMP:10131"/>
        <dbReference type="Rhea" id="RHEA-COMP:10132"/>
        <dbReference type="Rhea" id="RHEA-COMP:13555"/>
        <dbReference type="Rhea" id="RHEA-COMP:13556"/>
        <dbReference type="ChEBI" id="CHEBI:29950"/>
        <dbReference type="ChEBI" id="CHEBI:82612"/>
        <dbReference type="ChEBI" id="CHEBI:137386"/>
        <dbReference type="ChEBI" id="CHEBI:137387"/>
        <dbReference type="EC" id="2.1.1.63"/>
    </reaction>
</comment>
<reference evidence="12 13" key="1">
    <citation type="submission" date="2018-08" db="EMBL/GenBank/DDBJ databases">
        <title>A genome reference for cultivated species of the human gut microbiota.</title>
        <authorList>
            <person name="Zou Y."/>
            <person name="Xue W."/>
            <person name="Luo G."/>
        </authorList>
    </citation>
    <scope>NUCLEOTIDE SEQUENCE [LARGE SCALE GENOMIC DNA]</scope>
    <source>
        <strain evidence="12 13">AM40-30BH</strain>
    </source>
</reference>
<evidence type="ECO:0000256" key="1">
    <source>
        <dbReference type="ARBA" id="ARBA00001286"/>
    </source>
</evidence>
<dbReference type="SUPFAM" id="SSF53155">
    <property type="entry name" value="Methylated DNA-protein cysteine methyltransferase domain"/>
    <property type="match status" value="1"/>
</dbReference>
<dbReference type="InterPro" id="IPR036631">
    <property type="entry name" value="MGMT_N_sf"/>
</dbReference>
<feature type="domain" description="HTH araC/xylS-type" evidence="11">
    <location>
        <begin position="14"/>
        <end position="112"/>
    </location>
</feature>
<evidence type="ECO:0000256" key="3">
    <source>
        <dbReference type="ARBA" id="ARBA00011918"/>
    </source>
</evidence>
<keyword evidence="7" id="KW-0805">Transcription regulation</keyword>
<gene>
    <name evidence="12" type="ORF">DW888_11310</name>
</gene>
<dbReference type="PROSITE" id="PS00374">
    <property type="entry name" value="MGMT"/>
    <property type="match status" value="1"/>
</dbReference>
<accession>A0A413VN95</accession>
<dbReference type="Pfam" id="PF01035">
    <property type="entry name" value="DNA_binding_1"/>
    <property type="match status" value="1"/>
</dbReference>
<proteinExistence type="inferred from homology"/>
<dbReference type="Pfam" id="PF12833">
    <property type="entry name" value="HTH_18"/>
    <property type="match status" value="1"/>
</dbReference>
<dbReference type="PROSITE" id="PS01124">
    <property type="entry name" value="HTH_ARAC_FAMILY_2"/>
    <property type="match status" value="1"/>
</dbReference>
<dbReference type="SMART" id="SM00342">
    <property type="entry name" value="HTH_ARAC"/>
    <property type="match status" value="1"/>
</dbReference>
<dbReference type="InterPro" id="IPR018060">
    <property type="entry name" value="HTH_AraC"/>
</dbReference>
<name>A0A413VN95_9BACE</name>
<protein>
    <recommendedName>
        <fullName evidence="3">methylated-DNA--[protein]-cysteine S-methyltransferase</fullName>
        <ecNumber evidence="3">2.1.1.63</ecNumber>
    </recommendedName>
</protein>
<dbReference type="InterPro" id="IPR014048">
    <property type="entry name" value="MethylDNA_cys_MeTrfase_DNA-bd"/>
</dbReference>
<organism evidence="12 13">
    <name type="scientific">Bacteroides nordii</name>
    <dbReference type="NCBI Taxonomy" id="291645"/>
    <lineage>
        <taxon>Bacteria</taxon>
        <taxon>Pseudomonadati</taxon>
        <taxon>Bacteroidota</taxon>
        <taxon>Bacteroidia</taxon>
        <taxon>Bacteroidales</taxon>
        <taxon>Bacteroidaceae</taxon>
        <taxon>Bacteroides</taxon>
    </lineage>
</organism>
<dbReference type="NCBIfam" id="TIGR00589">
    <property type="entry name" value="ogt"/>
    <property type="match status" value="1"/>
</dbReference>
<evidence type="ECO:0000313" key="12">
    <source>
        <dbReference type="EMBL" id="RHB35033.1"/>
    </source>
</evidence>
<evidence type="ECO:0000256" key="2">
    <source>
        <dbReference type="ARBA" id="ARBA00008711"/>
    </source>
</evidence>
<evidence type="ECO:0000256" key="8">
    <source>
        <dbReference type="ARBA" id="ARBA00023163"/>
    </source>
</evidence>
<comment type="caution">
    <text evidence="12">The sequence shown here is derived from an EMBL/GenBank/DDBJ whole genome shotgun (WGS) entry which is preliminary data.</text>
</comment>
<dbReference type="RefSeq" id="WP_122201569.1">
    <property type="nucleotide sequence ID" value="NZ_CABJFV010000007.1"/>
</dbReference>
<dbReference type="Proteomes" id="UP000284379">
    <property type="component" value="Unassembled WGS sequence"/>
</dbReference>
<evidence type="ECO:0000313" key="13">
    <source>
        <dbReference type="Proteomes" id="UP000284379"/>
    </source>
</evidence>
<evidence type="ECO:0000256" key="5">
    <source>
        <dbReference type="ARBA" id="ARBA00022679"/>
    </source>
</evidence>
<dbReference type="GO" id="GO:0043565">
    <property type="term" value="F:sequence-specific DNA binding"/>
    <property type="evidence" value="ECO:0007669"/>
    <property type="project" value="InterPro"/>
</dbReference>
<dbReference type="AlphaFoldDB" id="A0A413VN95"/>
<dbReference type="FunFam" id="1.10.10.10:FF:000214">
    <property type="entry name" value="Methylated-DNA--protein-cysteine methyltransferase"/>
    <property type="match status" value="1"/>
</dbReference>